<name>A0A4V2K7W0_9APHY</name>
<dbReference type="Gene3D" id="1.20.1280.50">
    <property type="match status" value="1"/>
</dbReference>
<evidence type="ECO:0000313" key="1">
    <source>
        <dbReference type="EMBL" id="TBU57648.1"/>
    </source>
</evidence>
<keyword evidence="2" id="KW-1185">Reference proteome</keyword>
<gene>
    <name evidence="1" type="ORF">BD310DRAFT_928746</name>
</gene>
<proteinExistence type="predicted"/>
<accession>A0A4V2K7W0</accession>
<dbReference type="AlphaFoldDB" id="A0A4V2K7W0"/>
<evidence type="ECO:0000313" key="2">
    <source>
        <dbReference type="Proteomes" id="UP000292082"/>
    </source>
</evidence>
<dbReference type="EMBL" id="ML145134">
    <property type="protein sequence ID" value="TBU57648.1"/>
    <property type="molecule type" value="Genomic_DNA"/>
</dbReference>
<reference evidence="1 2" key="1">
    <citation type="submission" date="2019-01" db="EMBL/GenBank/DDBJ databases">
        <title>Draft genome sequences of three monokaryotic isolates of the white-rot basidiomycete fungus Dichomitus squalens.</title>
        <authorList>
            <consortium name="DOE Joint Genome Institute"/>
            <person name="Lopez S.C."/>
            <person name="Andreopoulos B."/>
            <person name="Pangilinan J."/>
            <person name="Lipzen A."/>
            <person name="Riley R."/>
            <person name="Ahrendt S."/>
            <person name="Ng V."/>
            <person name="Barry K."/>
            <person name="Daum C."/>
            <person name="Grigoriev I.V."/>
            <person name="Hilden K.S."/>
            <person name="Makela M.R."/>
            <person name="de Vries R.P."/>
        </authorList>
    </citation>
    <scope>NUCLEOTIDE SEQUENCE [LARGE SCALE GENOMIC DNA]</scope>
    <source>
        <strain evidence="1 2">CBS 464.89</strain>
    </source>
</reference>
<protein>
    <submittedName>
        <fullName evidence="1">Uncharacterized protein</fullName>
    </submittedName>
</protein>
<dbReference type="Proteomes" id="UP000292082">
    <property type="component" value="Unassembled WGS sequence"/>
</dbReference>
<sequence>MSSDLTEMTSIEKATIIHKRRLNATAPVSRLPNETLSIIFVRVVTALFERDGTCYSQNLPHAYPWLNITRVCHAWRALAYDTPSF</sequence>
<organism evidence="1 2">
    <name type="scientific">Dichomitus squalens</name>
    <dbReference type="NCBI Taxonomy" id="114155"/>
    <lineage>
        <taxon>Eukaryota</taxon>
        <taxon>Fungi</taxon>
        <taxon>Dikarya</taxon>
        <taxon>Basidiomycota</taxon>
        <taxon>Agaricomycotina</taxon>
        <taxon>Agaricomycetes</taxon>
        <taxon>Polyporales</taxon>
        <taxon>Polyporaceae</taxon>
        <taxon>Dichomitus</taxon>
    </lineage>
</organism>